<dbReference type="EMBL" id="JAEACQ010000282">
    <property type="protein sequence ID" value="MBL7631719.1"/>
    <property type="molecule type" value="Genomic_DNA"/>
</dbReference>
<sequence length="180" mass="20094">MAALLFPDNTVLINFAIINRMDLLERLANGNGRWCATVAAECAASARYPGRGALTAVHDIFGAPWFPDATELRETRVLREELASPGDHPHRHLGEAETIAIMLHRRVDGFFVTDDNDAARLAARHGIQVVRTWRLLQLATRFGWIDADTLWGYVQTLRGQRRGAPPGVTDRPSLDKWLTS</sequence>
<evidence type="ECO:0000256" key="1">
    <source>
        <dbReference type="SAM" id="MobiDB-lite"/>
    </source>
</evidence>
<dbReference type="RefSeq" id="WP_203004309.1">
    <property type="nucleotide sequence ID" value="NZ_JADWYU010000125.1"/>
</dbReference>
<protein>
    <submittedName>
        <fullName evidence="2">Uncharacterized protein</fullName>
    </submittedName>
</protein>
<comment type="caution">
    <text evidence="2">The sequence shown here is derived from an EMBL/GenBank/DDBJ whole genome shotgun (WGS) entry which is preliminary data.</text>
</comment>
<dbReference type="InterPro" id="IPR021799">
    <property type="entry name" value="PIN-like_prokaryotic"/>
</dbReference>
<dbReference type="Proteomes" id="UP000604475">
    <property type="component" value="Unassembled WGS sequence"/>
</dbReference>
<reference evidence="2" key="1">
    <citation type="submission" date="2020-12" db="EMBL/GenBank/DDBJ databases">
        <title>Genomic characterization of non-nitrogen-fixing Frankia strains.</title>
        <authorList>
            <person name="Carlos-Shanley C."/>
            <person name="Guerra T."/>
            <person name="Hahn D."/>
        </authorList>
    </citation>
    <scope>NUCLEOTIDE SEQUENCE</scope>
    <source>
        <strain evidence="2">CN6</strain>
    </source>
</reference>
<evidence type="ECO:0000313" key="3">
    <source>
        <dbReference type="Proteomes" id="UP000604475"/>
    </source>
</evidence>
<feature type="region of interest" description="Disordered" evidence="1">
    <location>
        <begin position="161"/>
        <end position="180"/>
    </location>
</feature>
<organism evidence="2 3">
    <name type="scientific">Frankia nepalensis</name>
    <dbReference type="NCBI Taxonomy" id="1836974"/>
    <lineage>
        <taxon>Bacteria</taxon>
        <taxon>Bacillati</taxon>
        <taxon>Actinomycetota</taxon>
        <taxon>Actinomycetes</taxon>
        <taxon>Frankiales</taxon>
        <taxon>Frankiaceae</taxon>
        <taxon>Frankia</taxon>
    </lineage>
</organism>
<dbReference type="Pfam" id="PF11848">
    <property type="entry name" value="DUF3368"/>
    <property type="match status" value="1"/>
</dbReference>
<keyword evidence="3" id="KW-1185">Reference proteome</keyword>
<gene>
    <name evidence="2" type="ORF">I7412_32080</name>
</gene>
<proteinExistence type="predicted"/>
<name>A0A937RQW9_9ACTN</name>
<evidence type="ECO:0000313" key="2">
    <source>
        <dbReference type="EMBL" id="MBL7631719.1"/>
    </source>
</evidence>
<dbReference type="AlphaFoldDB" id="A0A937RQW9"/>
<accession>A0A937RQW9</accession>